<gene>
    <name evidence="2" type="ORF">EDD27_3600</name>
</gene>
<proteinExistence type="predicted"/>
<comment type="caution">
    <text evidence="2">The sequence shown here is derived from an EMBL/GenBank/DDBJ whole genome shotgun (WGS) entry which is preliminary data.</text>
</comment>
<accession>A0A438M620</accession>
<reference evidence="2 3" key="1">
    <citation type="submission" date="2019-01" db="EMBL/GenBank/DDBJ databases">
        <title>Sequencing the genomes of 1000 actinobacteria strains.</title>
        <authorList>
            <person name="Klenk H.-P."/>
        </authorList>
    </citation>
    <scope>NUCLEOTIDE SEQUENCE [LARGE SCALE GENOMIC DNA]</scope>
    <source>
        <strain evidence="2 3">DSM 43925</strain>
    </source>
</reference>
<evidence type="ECO:0000256" key="1">
    <source>
        <dbReference type="SAM" id="MobiDB-lite"/>
    </source>
</evidence>
<name>A0A438M620_9ACTN</name>
<dbReference type="EMBL" id="SAUN01000001">
    <property type="protein sequence ID" value="RVX41131.1"/>
    <property type="molecule type" value="Genomic_DNA"/>
</dbReference>
<organism evidence="2 3">
    <name type="scientific">Nonomuraea polychroma</name>
    <dbReference type="NCBI Taxonomy" id="46176"/>
    <lineage>
        <taxon>Bacteria</taxon>
        <taxon>Bacillati</taxon>
        <taxon>Actinomycetota</taxon>
        <taxon>Actinomycetes</taxon>
        <taxon>Streptosporangiales</taxon>
        <taxon>Streptosporangiaceae</taxon>
        <taxon>Nonomuraea</taxon>
    </lineage>
</organism>
<protein>
    <submittedName>
        <fullName evidence="2">Uncharacterized protein</fullName>
    </submittedName>
</protein>
<evidence type="ECO:0000313" key="2">
    <source>
        <dbReference type="EMBL" id="RVX41131.1"/>
    </source>
</evidence>
<sequence length="113" mass="12425">MTEPKTPQQMIPQGYPLWLIQEDYAGEPPGTYLAASVCHLVIGWVAGMDPEGPHWSPVLAVDGGLAFLEDVDKPGAKIWSVSFFTTVPPVDGGRIRHRRHAPRRPPTEAEAEQ</sequence>
<feature type="region of interest" description="Disordered" evidence="1">
    <location>
        <begin position="91"/>
        <end position="113"/>
    </location>
</feature>
<dbReference type="RefSeq" id="WP_127933417.1">
    <property type="nucleotide sequence ID" value="NZ_SAUN01000001.1"/>
</dbReference>
<dbReference type="AlphaFoldDB" id="A0A438M620"/>
<evidence type="ECO:0000313" key="3">
    <source>
        <dbReference type="Proteomes" id="UP000284824"/>
    </source>
</evidence>
<dbReference type="Proteomes" id="UP000284824">
    <property type="component" value="Unassembled WGS sequence"/>
</dbReference>
<keyword evidence="3" id="KW-1185">Reference proteome</keyword>
<dbReference type="OrthoDB" id="9986609at2"/>